<sequence>MKIIKLFTNNWKTIIPIVISIISFVYTGVIKTNMNDKYNKLSTYMKSLNYEIKIDSGEGRIQFGDEEIKGGQIDVIPKIGGIEAVYAVHYYKNNVKAILPVELDVDAEKYDAQGMFYRLSDYTIDNVALTTNVYYGTLYLVVKDFENNYFTNMIIYEVDKDDMSIFKTRTYSEIDLLYNYNEDINVLPEFDANQMKEYQSLKKKLDEIL</sequence>
<keyword evidence="1" id="KW-0472">Membrane</keyword>
<dbReference type="RefSeq" id="WP_117606971.1">
    <property type="nucleotide sequence ID" value="NZ_QSVB01000018.1"/>
</dbReference>
<reference evidence="2 3" key="1">
    <citation type="submission" date="2018-08" db="EMBL/GenBank/DDBJ databases">
        <title>A genome reference for cultivated species of the human gut microbiota.</title>
        <authorList>
            <person name="Zou Y."/>
            <person name="Xue W."/>
            <person name="Luo G."/>
        </authorList>
    </citation>
    <scope>NUCLEOTIDE SEQUENCE [LARGE SCALE GENOMIC DNA]</scope>
    <source>
        <strain evidence="2 3">OM03-2</strain>
    </source>
</reference>
<name>A0A3E5EHJ6_9FIRM</name>
<evidence type="ECO:0000313" key="3">
    <source>
        <dbReference type="Proteomes" id="UP000260841"/>
    </source>
</evidence>
<dbReference type="EMBL" id="QSVB01000018">
    <property type="protein sequence ID" value="RGN88409.1"/>
    <property type="molecule type" value="Genomic_DNA"/>
</dbReference>
<comment type="caution">
    <text evidence="2">The sequence shown here is derived from an EMBL/GenBank/DDBJ whole genome shotgun (WGS) entry which is preliminary data.</text>
</comment>
<feature type="transmembrane region" description="Helical" evidence="1">
    <location>
        <begin position="13"/>
        <end position="30"/>
    </location>
</feature>
<protein>
    <submittedName>
        <fullName evidence="2">Uncharacterized protein</fullName>
    </submittedName>
</protein>
<dbReference type="Proteomes" id="UP000260841">
    <property type="component" value="Unassembled WGS sequence"/>
</dbReference>
<evidence type="ECO:0000256" key="1">
    <source>
        <dbReference type="SAM" id="Phobius"/>
    </source>
</evidence>
<accession>A0A3E5EHJ6</accession>
<organism evidence="2 3">
    <name type="scientific">Dorea formicigenerans</name>
    <dbReference type="NCBI Taxonomy" id="39486"/>
    <lineage>
        <taxon>Bacteria</taxon>
        <taxon>Bacillati</taxon>
        <taxon>Bacillota</taxon>
        <taxon>Clostridia</taxon>
        <taxon>Lachnospirales</taxon>
        <taxon>Lachnospiraceae</taxon>
        <taxon>Dorea</taxon>
    </lineage>
</organism>
<proteinExistence type="predicted"/>
<keyword evidence="1" id="KW-0812">Transmembrane</keyword>
<keyword evidence="1" id="KW-1133">Transmembrane helix</keyword>
<dbReference type="AlphaFoldDB" id="A0A3E5EHJ6"/>
<gene>
    <name evidence="2" type="ORF">DXB36_13680</name>
</gene>
<evidence type="ECO:0000313" key="2">
    <source>
        <dbReference type="EMBL" id="RGN88409.1"/>
    </source>
</evidence>